<evidence type="ECO:0008006" key="3">
    <source>
        <dbReference type="Google" id="ProtNLM"/>
    </source>
</evidence>
<dbReference type="InterPro" id="IPR011053">
    <property type="entry name" value="Single_hybrid_motif"/>
</dbReference>
<evidence type="ECO:0000313" key="1">
    <source>
        <dbReference type="EMBL" id="OZI70868.1"/>
    </source>
</evidence>
<sequence length="136" mass="14631">MIKIEEVEALVLALRANNVLTCELTQPDGERLRLRLGTADSQAATAEFPPSPRGRSLRADDIGIYRSHHPFRDQDTGAPGPGTVVAVGDSLGFLQVGDRLRALSSEFSGTVAESLVQDGDLVAYAQELFRLAPDMP</sequence>
<dbReference type="SUPFAM" id="SSF51230">
    <property type="entry name" value="Single hybrid motif"/>
    <property type="match status" value="1"/>
</dbReference>
<dbReference type="Gene3D" id="2.40.50.100">
    <property type="match status" value="1"/>
</dbReference>
<comment type="caution">
    <text evidence="1">The sequence shown here is derived from an EMBL/GenBank/DDBJ whole genome shotgun (WGS) entry which is preliminary data.</text>
</comment>
<proteinExistence type="predicted"/>
<keyword evidence="2" id="KW-1185">Reference proteome</keyword>
<organism evidence="1 2">
    <name type="scientific">Bordetella genomosp. 12</name>
    <dbReference type="NCBI Taxonomy" id="463035"/>
    <lineage>
        <taxon>Bacteria</taxon>
        <taxon>Pseudomonadati</taxon>
        <taxon>Pseudomonadota</taxon>
        <taxon>Betaproteobacteria</taxon>
        <taxon>Burkholderiales</taxon>
        <taxon>Alcaligenaceae</taxon>
        <taxon>Bordetella</taxon>
    </lineage>
</organism>
<gene>
    <name evidence="1" type="ORF">CAL22_13275</name>
</gene>
<dbReference type="OrthoDB" id="8228577at2"/>
<evidence type="ECO:0000313" key="2">
    <source>
        <dbReference type="Proteomes" id="UP000216429"/>
    </source>
</evidence>
<accession>A0A261V9N0</accession>
<name>A0A261V9N0_9BORD</name>
<dbReference type="Proteomes" id="UP000216429">
    <property type="component" value="Unassembled WGS sequence"/>
</dbReference>
<reference evidence="2" key="1">
    <citation type="submission" date="2017-05" db="EMBL/GenBank/DDBJ databases">
        <title>Complete and WGS of Bordetella genogroups.</title>
        <authorList>
            <person name="Spilker T."/>
            <person name="Lipuma J."/>
        </authorList>
    </citation>
    <scope>NUCLEOTIDE SEQUENCE [LARGE SCALE GENOMIC DNA]</scope>
    <source>
        <strain evidence="2">AU6712</strain>
    </source>
</reference>
<dbReference type="EMBL" id="NEVU01000003">
    <property type="protein sequence ID" value="OZI70868.1"/>
    <property type="molecule type" value="Genomic_DNA"/>
</dbReference>
<dbReference type="AlphaFoldDB" id="A0A261V9N0"/>
<dbReference type="RefSeq" id="WP_094814009.1">
    <property type="nucleotide sequence ID" value="NZ_NEVU01000003.1"/>
</dbReference>
<protein>
    <recommendedName>
        <fullName evidence="3">Lipoyl-binding domain-containing protein</fullName>
    </recommendedName>
</protein>